<dbReference type="PROSITE" id="PS01117">
    <property type="entry name" value="HTH_MARR_1"/>
    <property type="match status" value="1"/>
</dbReference>
<evidence type="ECO:0000313" key="6">
    <source>
        <dbReference type="Proteomes" id="UP001596524"/>
    </source>
</evidence>
<protein>
    <submittedName>
        <fullName evidence="5">MarR family winged helix-turn-helix transcriptional regulator</fullName>
    </submittedName>
</protein>
<dbReference type="InterPro" id="IPR036388">
    <property type="entry name" value="WH-like_DNA-bd_sf"/>
</dbReference>
<dbReference type="PANTHER" id="PTHR33164:SF57">
    <property type="entry name" value="MARR-FAMILY TRANSCRIPTIONAL REGULATOR"/>
    <property type="match status" value="1"/>
</dbReference>
<evidence type="ECO:0000313" key="5">
    <source>
        <dbReference type="EMBL" id="MFC7358899.1"/>
    </source>
</evidence>
<dbReference type="InterPro" id="IPR023187">
    <property type="entry name" value="Tscrpt_reg_MarR-type_CS"/>
</dbReference>
<keyword evidence="6" id="KW-1185">Reference proteome</keyword>
<keyword evidence="2" id="KW-0238">DNA-binding</keyword>
<dbReference type="SUPFAM" id="SSF46785">
    <property type="entry name" value="Winged helix' DNA-binding domain"/>
    <property type="match status" value="1"/>
</dbReference>
<proteinExistence type="predicted"/>
<dbReference type="PANTHER" id="PTHR33164">
    <property type="entry name" value="TRANSCRIPTIONAL REGULATOR, MARR FAMILY"/>
    <property type="match status" value="1"/>
</dbReference>
<keyword evidence="1" id="KW-0805">Transcription regulation</keyword>
<dbReference type="PROSITE" id="PS50995">
    <property type="entry name" value="HTH_MARR_2"/>
    <property type="match status" value="1"/>
</dbReference>
<dbReference type="RefSeq" id="WP_255890326.1">
    <property type="nucleotide sequence ID" value="NZ_JAFMZM010000003.1"/>
</dbReference>
<evidence type="ECO:0000256" key="3">
    <source>
        <dbReference type="ARBA" id="ARBA00023163"/>
    </source>
</evidence>
<dbReference type="InterPro" id="IPR039422">
    <property type="entry name" value="MarR/SlyA-like"/>
</dbReference>
<dbReference type="Proteomes" id="UP001596524">
    <property type="component" value="Unassembled WGS sequence"/>
</dbReference>
<dbReference type="Gene3D" id="1.10.10.10">
    <property type="entry name" value="Winged helix-like DNA-binding domain superfamily/Winged helix DNA-binding domain"/>
    <property type="match status" value="1"/>
</dbReference>
<dbReference type="SMART" id="SM00347">
    <property type="entry name" value="HTH_MARR"/>
    <property type="match status" value="1"/>
</dbReference>
<evidence type="ECO:0000259" key="4">
    <source>
        <dbReference type="PROSITE" id="PS50995"/>
    </source>
</evidence>
<evidence type="ECO:0000256" key="2">
    <source>
        <dbReference type="ARBA" id="ARBA00023125"/>
    </source>
</evidence>
<organism evidence="5 6">
    <name type="scientific">Nocardioides astragali</name>
    <dbReference type="NCBI Taxonomy" id="1776736"/>
    <lineage>
        <taxon>Bacteria</taxon>
        <taxon>Bacillati</taxon>
        <taxon>Actinomycetota</taxon>
        <taxon>Actinomycetes</taxon>
        <taxon>Propionibacteriales</taxon>
        <taxon>Nocardioidaceae</taxon>
        <taxon>Nocardioides</taxon>
    </lineage>
</organism>
<sequence length="154" mass="16690">MDVIRDGNHPSVTAEALSPVTSPGLGLLLRQAEQIVRRAMAEPLAELDLTAEQWRVMAALLEEPGQTMSALSDAAVLPGGTLTRHVDHLVERGLVLRRVHVEDRRRVAAVLSPRGRAVAQRLRAREVGVEDELRERVGEGLFDAGVGSLRALLG</sequence>
<keyword evidence="3" id="KW-0804">Transcription</keyword>
<accession>A0ABW2MXG9</accession>
<comment type="caution">
    <text evidence="5">The sequence shown here is derived from an EMBL/GenBank/DDBJ whole genome shotgun (WGS) entry which is preliminary data.</text>
</comment>
<evidence type="ECO:0000256" key="1">
    <source>
        <dbReference type="ARBA" id="ARBA00023015"/>
    </source>
</evidence>
<gene>
    <name evidence="5" type="ORF">ACFQO6_01360</name>
</gene>
<feature type="domain" description="HTH marR-type" evidence="4">
    <location>
        <begin position="22"/>
        <end position="154"/>
    </location>
</feature>
<name>A0ABW2MXG9_9ACTN</name>
<reference evidence="6" key="1">
    <citation type="journal article" date="2019" name="Int. J. Syst. Evol. Microbiol.">
        <title>The Global Catalogue of Microorganisms (GCM) 10K type strain sequencing project: providing services to taxonomists for standard genome sequencing and annotation.</title>
        <authorList>
            <consortium name="The Broad Institute Genomics Platform"/>
            <consortium name="The Broad Institute Genome Sequencing Center for Infectious Disease"/>
            <person name="Wu L."/>
            <person name="Ma J."/>
        </authorList>
    </citation>
    <scope>NUCLEOTIDE SEQUENCE [LARGE SCALE GENOMIC DNA]</scope>
    <source>
        <strain evidence="6">FCH27</strain>
    </source>
</reference>
<dbReference type="Pfam" id="PF12802">
    <property type="entry name" value="MarR_2"/>
    <property type="match status" value="1"/>
</dbReference>
<dbReference type="InterPro" id="IPR036390">
    <property type="entry name" value="WH_DNA-bd_sf"/>
</dbReference>
<dbReference type="InterPro" id="IPR000835">
    <property type="entry name" value="HTH_MarR-typ"/>
</dbReference>
<dbReference type="EMBL" id="JBHTCH010000001">
    <property type="protein sequence ID" value="MFC7358899.1"/>
    <property type="molecule type" value="Genomic_DNA"/>
</dbReference>